<dbReference type="EMBL" id="JAHRIO010093952">
    <property type="protein sequence ID" value="MEQ2189756.1"/>
    <property type="molecule type" value="Genomic_DNA"/>
</dbReference>
<comment type="caution">
    <text evidence="1">The sequence shown here is derived from an EMBL/GenBank/DDBJ whole genome shotgun (WGS) entry which is preliminary data.</text>
</comment>
<accession>A0ABV0Q2K0</accession>
<evidence type="ECO:0000313" key="2">
    <source>
        <dbReference type="Proteomes" id="UP001476798"/>
    </source>
</evidence>
<dbReference type="Proteomes" id="UP001476798">
    <property type="component" value="Unassembled WGS sequence"/>
</dbReference>
<evidence type="ECO:0000313" key="1">
    <source>
        <dbReference type="EMBL" id="MEQ2189756.1"/>
    </source>
</evidence>
<protein>
    <submittedName>
        <fullName evidence="1">Uncharacterized protein</fullName>
    </submittedName>
</protein>
<proteinExistence type="predicted"/>
<organism evidence="1 2">
    <name type="scientific">Goodea atripinnis</name>
    <dbReference type="NCBI Taxonomy" id="208336"/>
    <lineage>
        <taxon>Eukaryota</taxon>
        <taxon>Metazoa</taxon>
        <taxon>Chordata</taxon>
        <taxon>Craniata</taxon>
        <taxon>Vertebrata</taxon>
        <taxon>Euteleostomi</taxon>
        <taxon>Actinopterygii</taxon>
        <taxon>Neopterygii</taxon>
        <taxon>Teleostei</taxon>
        <taxon>Neoteleostei</taxon>
        <taxon>Acanthomorphata</taxon>
        <taxon>Ovalentaria</taxon>
        <taxon>Atherinomorphae</taxon>
        <taxon>Cyprinodontiformes</taxon>
        <taxon>Goodeidae</taxon>
        <taxon>Goodea</taxon>
    </lineage>
</organism>
<name>A0ABV0Q2K0_9TELE</name>
<keyword evidence="2" id="KW-1185">Reference proteome</keyword>
<gene>
    <name evidence="1" type="ORF">GOODEAATRI_028559</name>
</gene>
<reference evidence="1 2" key="1">
    <citation type="submission" date="2021-06" db="EMBL/GenBank/DDBJ databases">
        <authorList>
            <person name="Palmer J.M."/>
        </authorList>
    </citation>
    <scope>NUCLEOTIDE SEQUENCE [LARGE SCALE GENOMIC DNA]</scope>
    <source>
        <strain evidence="1 2">GA_2019</strain>
        <tissue evidence="1">Muscle</tissue>
    </source>
</reference>
<sequence>MKEQPIYLHPNSIGFFFLKHYSRTHWRGSHSSMRQDASGRLVQHMEESCCSNKIPTGFVSAFVNHNTQASRPNDSDNICNKYTNRQGFFFLLGFTKHIQISCGQFPLN</sequence>